<dbReference type="SUPFAM" id="SSF102114">
    <property type="entry name" value="Radical SAM enzymes"/>
    <property type="match status" value="1"/>
</dbReference>
<dbReference type="SMART" id="SM00729">
    <property type="entry name" value="Elp3"/>
    <property type="match status" value="1"/>
</dbReference>
<keyword evidence="8 10" id="KW-0411">Iron-sulfur</keyword>
<keyword evidence="5 10" id="KW-0949">S-adenosyl-L-methionine</keyword>
<evidence type="ECO:0000313" key="13">
    <source>
        <dbReference type="Proteomes" id="UP001348817"/>
    </source>
</evidence>
<dbReference type="GO" id="GO:0051539">
    <property type="term" value="F:4 iron, 4 sulfur cluster binding"/>
    <property type="evidence" value="ECO:0007669"/>
    <property type="project" value="UniProtKB-UniRule"/>
</dbReference>
<keyword evidence="4 10" id="KW-0349">Heme</keyword>
<keyword evidence="10" id="KW-0004">4Fe-4S</keyword>
<keyword evidence="13" id="KW-1185">Reference proteome</keyword>
<evidence type="ECO:0000256" key="9">
    <source>
        <dbReference type="ARBA" id="ARBA00023186"/>
    </source>
</evidence>
<evidence type="ECO:0000256" key="3">
    <source>
        <dbReference type="ARBA" id="ARBA00017228"/>
    </source>
</evidence>
<keyword evidence="7 10" id="KW-0408">Iron</keyword>
<dbReference type="Pfam" id="PF04055">
    <property type="entry name" value="Radical_SAM"/>
    <property type="match status" value="1"/>
</dbReference>
<evidence type="ECO:0000256" key="4">
    <source>
        <dbReference type="ARBA" id="ARBA00022617"/>
    </source>
</evidence>
<keyword evidence="10" id="KW-0963">Cytoplasm</keyword>
<evidence type="ECO:0000256" key="8">
    <source>
        <dbReference type="ARBA" id="ARBA00023014"/>
    </source>
</evidence>
<organism evidence="12 13">
    <name type="scientific">Fulvitalea axinellae</name>
    <dbReference type="NCBI Taxonomy" id="1182444"/>
    <lineage>
        <taxon>Bacteria</taxon>
        <taxon>Pseudomonadati</taxon>
        <taxon>Bacteroidota</taxon>
        <taxon>Cytophagia</taxon>
        <taxon>Cytophagales</taxon>
        <taxon>Persicobacteraceae</taxon>
        <taxon>Fulvitalea</taxon>
    </lineage>
</organism>
<dbReference type="GO" id="GO:0046872">
    <property type="term" value="F:metal ion binding"/>
    <property type="evidence" value="ECO:0007669"/>
    <property type="project" value="UniProtKB-UniRule"/>
</dbReference>
<evidence type="ECO:0000256" key="2">
    <source>
        <dbReference type="ARBA" id="ARBA00006100"/>
    </source>
</evidence>
<dbReference type="NCBIfam" id="TIGR00539">
    <property type="entry name" value="hemN_rel"/>
    <property type="match status" value="1"/>
</dbReference>
<evidence type="ECO:0000256" key="6">
    <source>
        <dbReference type="ARBA" id="ARBA00022723"/>
    </source>
</evidence>
<dbReference type="InterPro" id="IPR010723">
    <property type="entry name" value="HemN_C"/>
</dbReference>
<sequence>MRTDYLEGEKIDTIYFGGGTPSILEISELEQILEKIQKTHLVSPNVEITLEANPDDLSEEKLRGIKSLGINRLSVGIQSFDDGFLKKLNRLHNGKEAIEVVNRARKVGFDNLSLDLIYAIPSNNHDIWMRDLETMMRLKPEHISAYALTVEHDTAFGNWLRKGKFTEVEEDFAAEQFEMLLETLNKNGYEQYEISNFSLPDKHSRHNSGYWRHAKYLGLGPGAHSYNGKQREYNVPNNPKYAKAIESGELPAIFEPLNLDDQINEYILTSLRTKWGTDAERISNLFEVDLLSKHREKIENLTNGNYIYIEKKSIFLTEKGKLLADKIATDLFV</sequence>
<dbReference type="GO" id="GO:0006779">
    <property type="term" value="P:porphyrin-containing compound biosynthetic process"/>
    <property type="evidence" value="ECO:0007669"/>
    <property type="project" value="InterPro"/>
</dbReference>
<dbReference type="PROSITE" id="PS51918">
    <property type="entry name" value="RADICAL_SAM"/>
    <property type="match status" value="1"/>
</dbReference>
<dbReference type="PANTHER" id="PTHR13932">
    <property type="entry name" value="COPROPORPHYRINIGEN III OXIDASE"/>
    <property type="match status" value="1"/>
</dbReference>
<reference evidence="12 13" key="1">
    <citation type="submission" date="2021-12" db="EMBL/GenBank/DDBJ databases">
        <title>Genome sequencing of bacteria with rrn-lacking chromosome and rrn-plasmid.</title>
        <authorList>
            <person name="Anda M."/>
            <person name="Iwasaki W."/>
        </authorList>
    </citation>
    <scope>NUCLEOTIDE SEQUENCE [LARGE SCALE GENOMIC DNA]</scope>
    <source>
        <strain evidence="12 13">DSM 100852</strain>
    </source>
</reference>
<evidence type="ECO:0000256" key="10">
    <source>
        <dbReference type="RuleBase" id="RU364116"/>
    </source>
</evidence>
<dbReference type="Pfam" id="PF06969">
    <property type="entry name" value="HemN_C"/>
    <property type="match status" value="1"/>
</dbReference>
<keyword evidence="6 10" id="KW-0479">Metal-binding</keyword>
<comment type="subcellular location">
    <subcellularLocation>
        <location evidence="10">Cytoplasm</location>
    </subcellularLocation>
</comment>
<dbReference type="GO" id="GO:0004109">
    <property type="term" value="F:coproporphyrinogen oxidase activity"/>
    <property type="evidence" value="ECO:0007669"/>
    <property type="project" value="InterPro"/>
</dbReference>
<evidence type="ECO:0000313" key="12">
    <source>
        <dbReference type="EMBL" id="BDD07937.1"/>
    </source>
</evidence>
<dbReference type="KEGG" id="fax:FUAX_03690"/>
<dbReference type="GO" id="GO:0005737">
    <property type="term" value="C:cytoplasm"/>
    <property type="evidence" value="ECO:0007669"/>
    <property type="project" value="UniProtKB-SubCell"/>
</dbReference>
<evidence type="ECO:0000256" key="1">
    <source>
        <dbReference type="ARBA" id="ARBA00001966"/>
    </source>
</evidence>
<evidence type="ECO:0000256" key="7">
    <source>
        <dbReference type="ARBA" id="ARBA00023004"/>
    </source>
</evidence>
<dbReference type="InterPro" id="IPR007197">
    <property type="entry name" value="rSAM"/>
</dbReference>
<feature type="domain" description="Radical SAM core" evidence="11">
    <location>
        <begin position="1"/>
        <end position="190"/>
    </location>
</feature>
<evidence type="ECO:0000259" key="11">
    <source>
        <dbReference type="PROSITE" id="PS51918"/>
    </source>
</evidence>
<dbReference type="Gene3D" id="3.20.20.70">
    <property type="entry name" value="Aldolase class I"/>
    <property type="match status" value="1"/>
</dbReference>
<dbReference type="InterPro" id="IPR006638">
    <property type="entry name" value="Elp3/MiaA/NifB-like_rSAM"/>
</dbReference>
<dbReference type="InterPro" id="IPR058240">
    <property type="entry name" value="rSAM_sf"/>
</dbReference>
<dbReference type="Proteomes" id="UP001348817">
    <property type="component" value="Chromosome"/>
</dbReference>
<comment type="function">
    <text evidence="10">Probably acts as a heme chaperone, transferring heme to an unknown acceptor. Binds one molecule of heme per monomer, possibly covalently. Binds 1 [4Fe-4S] cluster. The cluster is coordinated with 3 cysteines and an exchangeable S-adenosyl-L-methionine.</text>
</comment>
<evidence type="ECO:0000256" key="5">
    <source>
        <dbReference type="ARBA" id="ARBA00022691"/>
    </source>
</evidence>
<accession>A0AAU9CM20</accession>
<dbReference type="EMBL" id="AP025314">
    <property type="protein sequence ID" value="BDD07937.1"/>
    <property type="molecule type" value="Genomic_DNA"/>
</dbReference>
<protein>
    <recommendedName>
        <fullName evidence="3 10">Heme chaperone HemW</fullName>
    </recommendedName>
</protein>
<dbReference type="InterPro" id="IPR013785">
    <property type="entry name" value="Aldolase_TIM"/>
</dbReference>
<dbReference type="InterPro" id="IPR034505">
    <property type="entry name" value="Coproporphyrinogen-III_oxidase"/>
</dbReference>
<name>A0AAU9CM20_9BACT</name>
<gene>
    <name evidence="12" type="ORF">FUAX_03690</name>
</gene>
<dbReference type="AlphaFoldDB" id="A0AAU9CM20"/>
<dbReference type="InterPro" id="IPR004559">
    <property type="entry name" value="HemW-like"/>
</dbReference>
<keyword evidence="9 10" id="KW-0143">Chaperone</keyword>
<comment type="similarity">
    <text evidence="2">Belongs to the anaerobic coproporphyrinogen-III oxidase family. HemW subfamily.</text>
</comment>
<dbReference type="PANTHER" id="PTHR13932:SF5">
    <property type="entry name" value="RADICAL S-ADENOSYL METHIONINE DOMAIN-CONTAINING PROTEIN 1, MITOCHONDRIAL"/>
    <property type="match status" value="1"/>
</dbReference>
<proteinExistence type="inferred from homology"/>
<comment type="cofactor">
    <cofactor evidence="1">
        <name>[4Fe-4S] cluster</name>
        <dbReference type="ChEBI" id="CHEBI:49883"/>
    </cofactor>
</comment>